<evidence type="ECO:0000313" key="1">
    <source>
        <dbReference type="EMBL" id="GAP49899.1"/>
    </source>
</evidence>
<dbReference type="AlphaFoldDB" id="A0A0K8PR62"/>
<evidence type="ECO:0008006" key="3">
    <source>
        <dbReference type="Google" id="ProtNLM"/>
    </source>
</evidence>
<proteinExistence type="predicted"/>
<accession>A0A0K8PR62</accession>
<sequence>MSQTIGELATVEVRTMTAPSAEEAVSTPTVVLDSSGEAWKVIVGGIGYPAVVLARGTLLTDVSANQALLRTVVRTVPGVVVVDDGRVAGFVPREQLIDLLVMGGRVRNDLGSDPLLHGEPRTVSGAVRVRCRTCRTINSYDFYLPGDEKPCEQGHPLDPDLD</sequence>
<dbReference type="Proteomes" id="UP000053859">
    <property type="component" value="Unassembled WGS sequence"/>
</dbReference>
<reference evidence="1" key="1">
    <citation type="journal article" date="2015" name="Genome Announc.">
        <title>Draft Genome Sequence of Thiostrepton-Producing Streptomyces azureus ATCC 14921.</title>
        <authorList>
            <person name="Sakihara K."/>
            <person name="Maeda J."/>
            <person name="Tashiro K."/>
            <person name="Fujino Y."/>
            <person name="Kuhara S."/>
            <person name="Ohshima T."/>
            <person name="Ogata S."/>
            <person name="Doi K."/>
        </authorList>
    </citation>
    <scope>NUCLEOTIDE SEQUENCE [LARGE SCALE GENOMIC DNA]</scope>
    <source>
        <strain evidence="1">ATCC14921</strain>
    </source>
</reference>
<dbReference type="RefSeq" id="WP_059419967.1">
    <property type="nucleotide sequence ID" value="NZ_DF968318.1"/>
</dbReference>
<dbReference type="EMBL" id="DF968318">
    <property type="protein sequence ID" value="GAP49899.1"/>
    <property type="molecule type" value="Genomic_DNA"/>
</dbReference>
<name>A0A0K8PR62_STRAJ</name>
<protein>
    <recommendedName>
        <fullName evidence="3">CBS domain-containing protein</fullName>
    </recommendedName>
</protein>
<gene>
    <name evidence="1" type="ORF">SAZU_4761</name>
</gene>
<evidence type="ECO:0000313" key="2">
    <source>
        <dbReference type="Proteomes" id="UP000053859"/>
    </source>
</evidence>
<organism evidence="1 2">
    <name type="scientific">Streptomyces azureus</name>
    <dbReference type="NCBI Taxonomy" id="146537"/>
    <lineage>
        <taxon>Bacteria</taxon>
        <taxon>Bacillati</taxon>
        <taxon>Actinomycetota</taxon>
        <taxon>Actinomycetes</taxon>
        <taxon>Kitasatosporales</taxon>
        <taxon>Streptomycetaceae</taxon>
        <taxon>Streptomyces</taxon>
    </lineage>
</organism>
<dbReference type="PATRIC" id="fig|146537.3.peg.5012"/>
<keyword evidence="2" id="KW-1185">Reference proteome</keyword>